<dbReference type="PANTHER" id="PTHR23522:SF4">
    <property type="entry name" value="NUCLEOSIDE PERMEASE NUPG-RELATED"/>
    <property type="match status" value="1"/>
</dbReference>
<keyword evidence="2" id="KW-0813">Transport</keyword>
<evidence type="ECO:0000256" key="4">
    <source>
        <dbReference type="ARBA" id="ARBA00022692"/>
    </source>
</evidence>
<feature type="transmembrane region" description="Helical" evidence="7">
    <location>
        <begin position="131"/>
        <end position="150"/>
    </location>
</feature>
<evidence type="ECO:0000256" key="5">
    <source>
        <dbReference type="ARBA" id="ARBA00022989"/>
    </source>
</evidence>
<dbReference type="PANTHER" id="PTHR23522">
    <property type="entry name" value="BLL5896 PROTEIN"/>
    <property type="match status" value="1"/>
</dbReference>
<comment type="caution">
    <text evidence="8">The sequence shown here is derived from an EMBL/GenBank/DDBJ whole genome shotgun (WGS) entry which is preliminary data.</text>
</comment>
<keyword evidence="4 7" id="KW-0812">Transmembrane</keyword>
<dbReference type="InterPro" id="IPR004740">
    <property type="entry name" value="Nuc_H_symport"/>
</dbReference>
<name>A0A9D9DC88_9GAMM</name>
<feature type="transmembrane region" description="Helical" evidence="7">
    <location>
        <begin position="269"/>
        <end position="288"/>
    </location>
</feature>
<feature type="transmembrane region" description="Helical" evidence="7">
    <location>
        <begin position="375"/>
        <end position="392"/>
    </location>
</feature>
<comment type="subcellular location">
    <subcellularLocation>
        <location evidence="1">Cell membrane</location>
        <topology evidence="1">Multi-pass membrane protein</topology>
    </subcellularLocation>
</comment>
<dbReference type="GO" id="GO:0015213">
    <property type="term" value="F:uridine transmembrane transporter activity"/>
    <property type="evidence" value="ECO:0007669"/>
    <property type="project" value="TreeGrafter"/>
</dbReference>
<protein>
    <submittedName>
        <fullName evidence="8">MFS transporter</fullName>
    </submittedName>
</protein>
<evidence type="ECO:0000256" key="2">
    <source>
        <dbReference type="ARBA" id="ARBA00022448"/>
    </source>
</evidence>
<feature type="transmembrane region" description="Helical" evidence="7">
    <location>
        <begin position="206"/>
        <end position="228"/>
    </location>
</feature>
<sequence length="405" mass="44278">MKVMMSRLMCMMFIQYIVQGAWVLTLGLVLSSYGMPEIIGTAYAVLGIATIISPMFVGMVADRFFSTEKVLAVMHLLLAAVLYLTTSFIVSGQTTQSLAGIFFVGLIYYPTVALSNSIAFHHADGPRYFPVIRVFGSIGYVVLGLFIGQMGWSGDIMTWYVAVISAVVMGLYSLTLPKTPPKSAGAPLSARDLLCLDALALFKDKYFTIMMISILVLMVPKTAYSAYIPVFLNALGFDNAASMMQIGVAMEVLFVFFIPFFLTRFGFKVTLMLGMVSWAIRSVLFSQSALSGSYAMVIIGLVLQGVCWDFFFTVADIYADKKAGDKIKAQAQSLRFIASNGVGLFFASSVCGYIFNSNVTDTGSAGLAQWETFWLFPAAIAGIVFAAFLFLFKDDVSTKYEKKSV</sequence>
<evidence type="ECO:0000256" key="3">
    <source>
        <dbReference type="ARBA" id="ARBA00022475"/>
    </source>
</evidence>
<evidence type="ECO:0000256" key="1">
    <source>
        <dbReference type="ARBA" id="ARBA00004651"/>
    </source>
</evidence>
<proteinExistence type="predicted"/>
<dbReference type="Pfam" id="PF03825">
    <property type="entry name" value="Nuc_H_symport"/>
    <property type="match status" value="1"/>
</dbReference>
<evidence type="ECO:0000313" key="8">
    <source>
        <dbReference type="EMBL" id="MBO8415737.1"/>
    </source>
</evidence>
<evidence type="ECO:0000256" key="7">
    <source>
        <dbReference type="SAM" id="Phobius"/>
    </source>
</evidence>
<dbReference type="EMBL" id="JADINH010000109">
    <property type="protein sequence ID" value="MBO8415737.1"/>
    <property type="molecule type" value="Genomic_DNA"/>
</dbReference>
<feature type="transmembrane region" description="Helical" evidence="7">
    <location>
        <begin position="73"/>
        <end position="92"/>
    </location>
</feature>
<feature type="transmembrane region" description="Helical" evidence="7">
    <location>
        <begin position="42"/>
        <end position="61"/>
    </location>
</feature>
<feature type="transmembrane region" description="Helical" evidence="7">
    <location>
        <begin position="98"/>
        <end position="119"/>
    </location>
</feature>
<organism evidence="8 9">
    <name type="scientific">Candidatus Avisuccinivibrio stercorigallinarum</name>
    <dbReference type="NCBI Taxonomy" id="2840704"/>
    <lineage>
        <taxon>Bacteria</taxon>
        <taxon>Pseudomonadati</taxon>
        <taxon>Pseudomonadota</taxon>
        <taxon>Gammaproteobacteria</taxon>
        <taxon>Aeromonadales</taxon>
        <taxon>Succinivibrionaceae</taxon>
        <taxon>Succinivibrionaceae incertae sedis</taxon>
        <taxon>Candidatus Avisuccinivibrio</taxon>
    </lineage>
</organism>
<evidence type="ECO:0000313" key="9">
    <source>
        <dbReference type="Proteomes" id="UP000823631"/>
    </source>
</evidence>
<feature type="transmembrane region" description="Helical" evidence="7">
    <location>
        <begin position="336"/>
        <end position="355"/>
    </location>
</feature>
<dbReference type="SUPFAM" id="SSF103473">
    <property type="entry name" value="MFS general substrate transporter"/>
    <property type="match status" value="1"/>
</dbReference>
<reference evidence="8" key="2">
    <citation type="journal article" date="2021" name="PeerJ">
        <title>Extensive microbial diversity within the chicken gut microbiome revealed by metagenomics and culture.</title>
        <authorList>
            <person name="Gilroy R."/>
            <person name="Ravi A."/>
            <person name="Getino M."/>
            <person name="Pursley I."/>
            <person name="Horton D.L."/>
            <person name="Alikhan N.F."/>
            <person name="Baker D."/>
            <person name="Gharbi K."/>
            <person name="Hall N."/>
            <person name="Watson M."/>
            <person name="Adriaenssens E.M."/>
            <person name="Foster-Nyarko E."/>
            <person name="Jarju S."/>
            <person name="Secka A."/>
            <person name="Antonio M."/>
            <person name="Oren A."/>
            <person name="Chaudhuri R.R."/>
            <person name="La Ragione R."/>
            <person name="Hildebrand F."/>
            <person name="Pallen M.J."/>
        </authorList>
    </citation>
    <scope>NUCLEOTIDE SEQUENCE</scope>
    <source>
        <strain evidence="8">17213</strain>
    </source>
</reference>
<accession>A0A9D9DC88</accession>
<dbReference type="GO" id="GO:0005886">
    <property type="term" value="C:plasma membrane"/>
    <property type="evidence" value="ECO:0007669"/>
    <property type="project" value="UniProtKB-SubCell"/>
</dbReference>
<reference evidence="8" key="1">
    <citation type="submission" date="2020-10" db="EMBL/GenBank/DDBJ databases">
        <authorList>
            <person name="Gilroy R."/>
        </authorList>
    </citation>
    <scope>NUCLEOTIDE SEQUENCE</scope>
    <source>
        <strain evidence="8">17213</strain>
    </source>
</reference>
<feature type="transmembrane region" description="Helical" evidence="7">
    <location>
        <begin position="156"/>
        <end position="174"/>
    </location>
</feature>
<dbReference type="Gene3D" id="1.20.1250.20">
    <property type="entry name" value="MFS general substrate transporter like domains"/>
    <property type="match status" value="2"/>
</dbReference>
<dbReference type="Proteomes" id="UP000823631">
    <property type="component" value="Unassembled WGS sequence"/>
</dbReference>
<dbReference type="InterPro" id="IPR036259">
    <property type="entry name" value="MFS_trans_sf"/>
</dbReference>
<keyword evidence="5 7" id="KW-1133">Transmembrane helix</keyword>
<evidence type="ECO:0000256" key="6">
    <source>
        <dbReference type="ARBA" id="ARBA00023136"/>
    </source>
</evidence>
<keyword evidence="3" id="KW-1003">Cell membrane</keyword>
<dbReference type="GO" id="GO:0015212">
    <property type="term" value="F:cytidine transmembrane transporter activity"/>
    <property type="evidence" value="ECO:0007669"/>
    <property type="project" value="TreeGrafter"/>
</dbReference>
<dbReference type="AlphaFoldDB" id="A0A9D9DC88"/>
<feature type="transmembrane region" description="Helical" evidence="7">
    <location>
        <begin position="240"/>
        <end position="262"/>
    </location>
</feature>
<keyword evidence="6 7" id="KW-0472">Membrane</keyword>
<feature type="transmembrane region" description="Helical" evidence="7">
    <location>
        <begin position="294"/>
        <end position="315"/>
    </location>
</feature>
<gene>
    <name evidence="8" type="ORF">IAB19_05100</name>
</gene>